<dbReference type="EMBL" id="JAIVFQ010000017">
    <property type="protein sequence ID" value="MCC5600326.1"/>
    <property type="molecule type" value="Genomic_DNA"/>
</dbReference>
<sequence>MKIIELQMLQTLYEQDFYAWVEQTAELLRCLRRATPTHQWDTLDLEHLIEEVVDLGKSQQRALQSALRLVLSHLLKWKYQLERRSHSWQVTITRERLNIDELLQESPSLRHFLNDAEWINTTYQRAQREAMVERGLSEENFAIAIVKSLELAISQLSPEDLAAFRTWFAEFDAAAWDKQIEIEPASQSPDFDLMNDNFIGMWSDRQDLADSTAWVRGVRENEWSKSHD</sequence>
<dbReference type="Pfam" id="PF01724">
    <property type="entry name" value="DUF29"/>
    <property type="match status" value="1"/>
</dbReference>
<reference evidence="1 2" key="1">
    <citation type="journal article" date="2021" name="Microorganisms">
        <title>Genome Evolution of Filamentous Cyanobacterium Nostoc Species: From Facultative Symbiosis to Free Living.</title>
        <authorList>
            <person name="Huo D."/>
            <person name="Li H."/>
            <person name="Cai F."/>
            <person name="Guo X."/>
            <person name="Qiao Z."/>
            <person name="Wang W."/>
            <person name="Yu G."/>
            <person name="Li R."/>
        </authorList>
    </citation>
    <scope>NUCLEOTIDE SEQUENCE [LARGE SCALE GENOMIC DNA]</scope>
    <source>
        <strain evidence="1 2">CHAB 5714</strain>
    </source>
</reference>
<dbReference type="RefSeq" id="WP_229485407.1">
    <property type="nucleotide sequence ID" value="NZ_JAIVFQ010000017.1"/>
</dbReference>
<organism evidence="1 2">
    <name type="scientific">Nostoc favosum CHAB5714</name>
    <dbReference type="NCBI Taxonomy" id="2780399"/>
    <lineage>
        <taxon>Bacteria</taxon>
        <taxon>Bacillati</taxon>
        <taxon>Cyanobacteriota</taxon>
        <taxon>Cyanophyceae</taxon>
        <taxon>Nostocales</taxon>
        <taxon>Nostocaceae</taxon>
        <taxon>Nostoc</taxon>
        <taxon>Nostoc favosum</taxon>
    </lineage>
</organism>
<name>A0ABS8I874_9NOSO</name>
<comment type="caution">
    <text evidence="1">The sequence shown here is derived from an EMBL/GenBank/DDBJ whole genome shotgun (WGS) entry which is preliminary data.</text>
</comment>
<evidence type="ECO:0000313" key="2">
    <source>
        <dbReference type="Proteomes" id="UP001199525"/>
    </source>
</evidence>
<gene>
    <name evidence="1" type="ORF">LC586_14115</name>
</gene>
<accession>A0ABS8I874</accession>
<dbReference type="Proteomes" id="UP001199525">
    <property type="component" value="Unassembled WGS sequence"/>
</dbReference>
<protein>
    <submittedName>
        <fullName evidence="1">DUF29 domain-containing protein</fullName>
    </submittedName>
</protein>
<dbReference type="InterPro" id="IPR002636">
    <property type="entry name" value="DUF29"/>
</dbReference>
<proteinExistence type="predicted"/>
<evidence type="ECO:0000313" key="1">
    <source>
        <dbReference type="EMBL" id="MCC5600326.1"/>
    </source>
</evidence>
<dbReference type="PANTHER" id="PTHR34235">
    <property type="entry name" value="SLR1203 PROTEIN-RELATED"/>
    <property type="match status" value="1"/>
</dbReference>
<dbReference type="Gene3D" id="1.20.1220.20">
    <property type="entry name" value="Uncharcterised protein PF01724"/>
    <property type="match status" value="1"/>
</dbReference>
<keyword evidence="2" id="KW-1185">Reference proteome</keyword>